<feature type="chain" id="PRO_5012777596" evidence="1">
    <location>
        <begin position="18"/>
        <end position="260"/>
    </location>
</feature>
<organism evidence="2 3">
    <name type="scientific">Nonlabens spongiae</name>
    <dbReference type="NCBI Taxonomy" id="331648"/>
    <lineage>
        <taxon>Bacteria</taxon>
        <taxon>Pseudomonadati</taxon>
        <taxon>Bacteroidota</taxon>
        <taxon>Flavobacteriia</taxon>
        <taxon>Flavobacteriales</taxon>
        <taxon>Flavobacteriaceae</taxon>
        <taxon>Nonlabens</taxon>
    </lineage>
</organism>
<sequence length="260" mass="30317">MRWISVFLVLTCFCTRAQSNFFALKADDFYGVDDFEALYYSVNNTLYKQVGKQRLQFYDVQLGDLTTVDLINPLKILLFYKDTQTVVLLDNRMNENQRIVLSDLEPYRYIEHVRLAGERRLWLHDLDQNRLQLFNYVNNTVVVSTPTMKVTVDRLHTDYNFCHVKSAGAVHSYNSYGSRTGVLAIDQSDHVAYDFEQLIVIHEDEVIGYVFGKDFRFRESGTKTSLNDAQEVKSLYLKAGKLYIWDGKKITIYPLNPEKD</sequence>
<keyword evidence="1" id="KW-0732">Signal</keyword>
<dbReference type="EMBL" id="CP019344">
    <property type="protein sequence ID" value="ARN78329.1"/>
    <property type="molecule type" value="Genomic_DNA"/>
</dbReference>
<reference evidence="2 3" key="1">
    <citation type="submission" date="2016-11" db="EMBL/GenBank/DDBJ databases">
        <title>Trade-off between light-utilization and light-protection in marine flavobacteria.</title>
        <authorList>
            <person name="Kumagai Y."/>
        </authorList>
    </citation>
    <scope>NUCLEOTIDE SEQUENCE [LARGE SCALE GENOMIC DNA]</scope>
    <source>
        <strain evidence="2 3">JCM 13191</strain>
    </source>
</reference>
<dbReference type="Proteomes" id="UP000193431">
    <property type="component" value="Chromosome"/>
</dbReference>
<dbReference type="STRING" id="331648.BST97_10200"/>
<gene>
    <name evidence="2" type="ORF">BST97_10200</name>
</gene>
<proteinExistence type="predicted"/>
<feature type="signal peptide" evidence="1">
    <location>
        <begin position="1"/>
        <end position="17"/>
    </location>
</feature>
<evidence type="ECO:0000256" key="1">
    <source>
        <dbReference type="SAM" id="SignalP"/>
    </source>
</evidence>
<name>A0A1W6MLI5_9FLAO</name>
<keyword evidence="3" id="KW-1185">Reference proteome</keyword>
<evidence type="ECO:0000313" key="3">
    <source>
        <dbReference type="Proteomes" id="UP000193431"/>
    </source>
</evidence>
<dbReference type="AlphaFoldDB" id="A0A1W6MLI5"/>
<accession>A0A1W6MLI5</accession>
<protein>
    <submittedName>
        <fullName evidence="2">Uncharacterized protein</fullName>
    </submittedName>
</protein>
<dbReference type="OrthoDB" id="1143207at2"/>
<evidence type="ECO:0000313" key="2">
    <source>
        <dbReference type="EMBL" id="ARN78329.1"/>
    </source>
</evidence>
<dbReference type="RefSeq" id="WP_085767131.1">
    <property type="nucleotide sequence ID" value="NZ_CP019344.1"/>
</dbReference>